<sequence>MLSKLPDSVQAWILPIVVLLLWQVTGALGLISSALLPTPWDIGVQFIQQLQSGKLLIHLEISIVRAAIGFGLGGSLGLILGLVVGVSKQTEQYLDPTLQMLRTVPLLSLIPLIILWFGIGQLSQVILIAFGAFFPLYVNTFNGVRGVDRKLYEVTKVLQYSRLQLLFRLIVPGALPNILLGIRLSLGIAWLCLVVAELMGASSGIGYMISQAREYSQTAAVFVGIVIFAVVGKLSDSIVRLLESRLLRWRDAYKG</sequence>
<dbReference type="GO" id="GO:0005886">
    <property type="term" value="C:plasma membrane"/>
    <property type="evidence" value="ECO:0007669"/>
    <property type="project" value="UniProtKB-SubCell"/>
</dbReference>
<dbReference type="OrthoDB" id="9804353at2"/>
<dbReference type="Proteomes" id="UP000279446">
    <property type="component" value="Unassembled WGS sequence"/>
</dbReference>
<dbReference type="FunFam" id="1.10.3720.10:FF:000003">
    <property type="entry name" value="Aliphatic sulfonate ABC transporter permease"/>
    <property type="match status" value="1"/>
</dbReference>
<evidence type="ECO:0000313" key="10">
    <source>
        <dbReference type="Proteomes" id="UP000279446"/>
    </source>
</evidence>
<dbReference type="EMBL" id="RZNY01000002">
    <property type="protein sequence ID" value="RUT48014.1"/>
    <property type="molecule type" value="Genomic_DNA"/>
</dbReference>
<feature type="transmembrane region" description="Helical" evidence="7">
    <location>
        <begin position="63"/>
        <end position="87"/>
    </location>
</feature>
<dbReference type="PANTHER" id="PTHR30151">
    <property type="entry name" value="ALKANE SULFONATE ABC TRANSPORTER-RELATED, MEMBRANE SUBUNIT"/>
    <property type="match status" value="1"/>
</dbReference>
<dbReference type="PROSITE" id="PS50928">
    <property type="entry name" value="ABC_TM1"/>
    <property type="match status" value="1"/>
</dbReference>
<dbReference type="CDD" id="cd06261">
    <property type="entry name" value="TM_PBP2"/>
    <property type="match status" value="1"/>
</dbReference>
<reference evidence="9 10" key="1">
    <citation type="submission" date="2018-12" db="EMBL/GenBank/DDBJ databases">
        <authorList>
            <person name="Sun L."/>
            <person name="Chen Z."/>
        </authorList>
    </citation>
    <scope>NUCLEOTIDE SEQUENCE [LARGE SCALE GENOMIC DNA]</scope>
    <source>
        <strain evidence="9 10">DSM 15890</strain>
    </source>
</reference>
<evidence type="ECO:0000256" key="2">
    <source>
        <dbReference type="ARBA" id="ARBA00022448"/>
    </source>
</evidence>
<keyword evidence="3" id="KW-1003">Cell membrane</keyword>
<gene>
    <name evidence="9" type="ORF">EJP82_02400</name>
</gene>
<feature type="domain" description="ABC transmembrane type-1" evidence="8">
    <location>
        <begin position="59"/>
        <end position="239"/>
    </location>
</feature>
<keyword evidence="10" id="KW-1185">Reference proteome</keyword>
<comment type="subcellular location">
    <subcellularLocation>
        <location evidence="1 7">Cell membrane</location>
        <topology evidence="1 7">Multi-pass membrane protein</topology>
    </subcellularLocation>
</comment>
<evidence type="ECO:0000256" key="7">
    <source>
        <dbReference type="RuleBase" id="RU363032"/>
    </source>
</evidence>
<keyword evidence="5 7" id="KW-1133">Transmembrane helix</keyword>
<evidence type="ECO:0000256" key="5">
    <source>
        <dbReference type="ARBA" id="ARBA00022989"/>
    </source>
</evidence>
<protein>
    <submittedName>
        <fullName evidence="9">ABC transporter permease</fullName>
    </submittedName>
</protein>
<feature type="transmembrane region" description="Helical" evidence="7">
    <location>
        <begin position="125"/>
        <end position="144"/>
    </location>
</feature>
<dbReference type="SUPFAM" id="SSF161098">
    <property type="entry name" value="MetI-like"/>
    <property type="match status" value="1"/>
</dbReference>
<name>A0A3S1BUW6_9BACL</name>
<feature type="transmembrane region" description="Helical" evidence="7">
    <location>
        <begin position="12"/>
        <end position="36"/>
    </location>
</feature>
<dbReference type="RefSeq" id="WP_127190433.1">
    <property type="nucleotide sequence ID" value="NZ_RZNY01000002.1"/>
</dbReference>
<accession>A0A3S1BUW6</accession>
<dbReference type="Gene3D" id="1.10.3720.10">
    <property type="entry name" value="MetI-like"/>
    <property type="match status" value="1"/>
</dbReference>
<keyword evidence="6 7" id="KW-0472">Membrane</keyword>
<proteinExistence type="inferred from homology"/>
<evidence type="ECO:0000256" key="3">
    <source>
        <dbReference type="ARBA" id="ARBA00022475"/>
    </source>
</evidence>
<feature type="transmembrane region" description="Helical" evidence="7">
    <location>
        <begin position="221"/>
        <end position="242"/>
    </location>
</feature>
<evidence type="ECO:0000313" key="9">
    <source>
        <dbReference type="EMBL" id="RUT48014.1"/>
    </source>
</evidence>
<comment type="caution">
    <text evidence="9">The sequence shown here is derived from an EMBL/GenBank/DDBJ whole genome shotgun (WGS) entry which is preliminary data.</text>
</comment>
<evidence type="ECO:0000256" key="4">
    <source>
        <dbReference type="ARBA" id="ARBA00022692"/>
    </source>
</evidence>
<feature type="transmembrane region" description="Helical" evidence="7">
    <location>
        <begin position="165"/>
        <end position="182"/>
    </location>
</feature>
<feature type="transmembrane region" description="Helical" evidence="7">
    <location>
        <begin position="99"/>
        <end position="119"/>
    </location>
</feature>
<evidence type="ECO:0000256" key="6">
    <source>
        <dbReference type="ARBA" id="ARBA00023136"/>
    </source>
</evidence>
<comment type="similarity">
    <text evidence="7">Belongs to the binding-protein-dependent transport system permease family.</text>
</comment>
<dbReference type="AlphaFoldDB" id="A0A3S1BUW6"/>
<dbReference type="Pfam" id="PF00528">
    <property type="entry name" value="BPD_transp_1"/>
    <property type="match status" value="1"/>
</dbReference>
<dbReference type="GO" id="GO:0042918">
    <property type="term" value="P:alkanesulfonate transmembrane transport"/>
    <property type="evidence" value="ECO:0007669"/>
    <property type="project" value="UniProtKB-ARBA"/>
</dbReference>
<keyword evidence="4 7" id="KW-0812">Transmembrane</keyword>
<evidence type="ECO:0000259" key="8">
    <source>
        <dbReference type="PROSITE" id="PS50928"/>
    </source>
</evidence>
<dbReference type="PANTHER" id="PTHR30151:SF38">
    <property type="entry name" value="ALIPHATIC SULFONATES TRANSPORT PERMEASE PROTEIN SSUC-RELATED"/>
    <property type="match status" value="1"/>
</dbReference>
<keyword evidence="2 7" id="KW-0813">Transport</keyword>
<dbReference type="InterPro" id="IPR000515">
    <property type="entry name" value="MetI-like"/>
</dbReference>
<feature type="transmembrane region" description="Helical" evidence="7">
    <location>
        <begin position="188"/>
        <end position="209"/>
    </location>
</feature>
<organism evidence="9 10">
    <name type="scientific">Paenibacillus anaericanus</name>
    <dbReference type="NCBI Taxonomy" id="170367"/>
    <lineage>
        <taxon>Bacteria</taxon>
        <taxon>Bacillati</taxon>
        <taxon>Bacillota</taxon>
        <taxon>Bacilli</taxon>
        <taxon>Bacillales</taxon>
        <taxon>Paenibacillaceae</taxon>
        <taxon>Paenibacillus</taxon>
    </lineage>
</organism>
<evidence type="ECO:0000256" key="1">
    <source>
        <dbReference type="ARBA" id="ARBA00004651"/>
    </source>
</evidence>
<dbReference type="InterPro" id="IPR035906">
    <property type="entry name" value="MetI-like_sf"/>
</dbReference>